<dbReference type="Pfam" id="PF14332">
    <property type="entry name" value="DUF4388"/>
    <property type="match status" value="1"/>
</dbReference>
<dbReference type="InterPro" id="IPR001623">
    <property type="entry name" value="DnaJ_domain"/>
</dbReference>
<dbReference type="Pfam" id="PF00226">
    <property type="entry name" value="DnaJ"/>
    <property type="match status" value="1"/>
</dbReference>
<dbReference type="PROSITE" id="PS50076">
    <property type="entry name" value="DNAJ_2"/>
    <property type="match status" value="1"/>
</dbReference>
<dbReference type="Proteomes" id="UP000064967">
    <property type="component" value="Chromosome"/>
</dbReference>
<gene>
    <name evidence="7" type="ORF">AKJ09_10908</name>
</gene>
<feature type="region of interest" description="Disordered" evidence="5">
    <location>
        <begin position="283"/>
        <end position="303"/>
    </location>
</feature>
<dbReference type="RefSeq" id="WP_146654887.1">
    <property type="nucleotide sequence ID" value="NZ_CP012333.1"/>
</dbReference>
<dbReference type="InterPro" id="IPR025497">
    <property type="entry name" value="PatA-like_N"/>
</dbReference>
<evidence type="ECO:0000256" key="5">
    <source>
        <dbReference type="SAM" id="MobiDB-lite"/>
    </source>
</evidence>
<evidence type="ECO:0000313" key="8">
    <source>
        <dbReference type="Proteomes" id="UP000064967"/>
    </source>
</evidence>
<dbReference type="PANTHER" id="PTHR44140">
    <property type="entry name" value="LD25575P"/>
    <property type="match status" value="1"/>
</dbReference>
<dbReference type="InterPro" id="IPR019734">
    <property type="entry name" value="TPR_rpt"/>
</dbReference>
<evidence type="ECO:0000256" key="3">
    <source>
        <dbReference type="ARBA" id="ARBA00022824"/>
    </source>
</evidence>
<dbReference type="SMART" id="SM00271">
    <property type="entry name" value="DnaJ"/>
    <property type="match status" value="1"/>
</dbReference>
<organism evidence="7 8">
    <name type="scientific">Labilithrix luteola</name>
    <dbReference type="NCBI Taxonomy" id="1391654"/>
    <lineage>
        <taxon>Bacteria</taxon>
        <taxon>Pseudomonadati</taxon>
        <taxon>Myxococcota</taxon>
        <taxon>Polyangia</taxon>
        <taxon>Polyangiales</taxon>
        <taxon>Labilitrichaceae</taxon>
        <taxon>Labilithrix</taxon>
    </lineage>
</organism>
<protein>
    <submittedName>
        <fullName evidence="7">DnaJ-class molecular chaperone CbpA</fullName>
    </submittedName>
</protein>
<dbReference type="PROSITE" id="PS50005">
    <property type="entry name" value="TPR"/>
    <property type="match status" value="1"/>
</dbReference>
<dbReference type="Gene3D" id="1.25.40.10">
    <property type="entry name" value="Tetratricopeptide repeat domain"/>
    <property type="match status" value="1"/>
</dbReference>
<feature type="repeat" description="TPR" evidence="4">
    <location>
        <begin position="517"/>
        <end position="550"/>
    </location>
</feature>
<keyword evidence="2" id="KW-0732">Signal</keyword>
<comment type="subcellular location">
    <subcellularLocation>
        <location evidence="1">Endoplasmic reticulum</location>
    </subcellularLocation>
</comment>
<keyword evidence="8" id="KW-1185">Reference proteome</keyword>
<dbReference type="GO" id="GO:0034975">
    <property type="term" value="P:protein folding in endoplasmic reticulum"/>
    <property type="evidence" value="ECO:0007669"/>
    <property type="project" value="TreeGrafter"/>
</dbReference>
<accession>A0A0K1QFQ5</accession>
<dbReference type="InterPro" id="IPR037257">
    <property type="entry name" value="T2SS_E_N_sf"/>
</dbReference>
<dbReference type="InterPro" id="IPR036869">
    <property type="entry name" value="J_dom_sf"/>
</dbReference>
<dbReference type="SUPFAM" id="SSF160246">
    <property type="entry name" value="EspE N-terminal domain-like"/>
    <property type="match status" value="1"/>
</dbReference>
<keyword evidence="4" id="KW-0802">TPR repeat</keyword>
<dbReference type="PRINTS" id="PR00625">
    <property type="entry name" value="JDOMAIN"/>
</dbReference>
<sequence length="584" mass="63961">MVDAPKRPAPSATGTLATTPLAHVLVYARNRRLTGLFELRAPNGDRGDIAFWRGRITDVRNKPPVAYFGAVLYELGHIDIETMNATLLEVAQKRRKHGDILVERGAITKAQRDEALFEQLCRKTQHLFTFPKESEFTFYEATPNEGEPPIVIDPLAPVWRGLREHPTDPVVAEVLARFRASGLRLISDAPLTSVGLGPEETKLCKAMADKPMTIIQMRAMSSLEPQHLDLLLYLLVIGKCVEVASVSTPSMPAASAGRPSSGVMASVRPPMASIPIVNTPESTVIPQGIMTPPSSRSPMKSMPSMSFRVGSTPGMPAVGSTRPMAGSMPPPVAQAQTPAQAPGPLDLGMAKIIERAQNVDAEDYFTALGVPEGASVEAVRAAYFRLAKLWHPDRIPPQLEGVRREIEKIFSHMTNANGTLTDTEARRGWLASRAASKQIVKPPRKDVIREIDSALQRRDYAYAQEEARMLAESDAEDLEAQALLAWAMAWAGDAAPEVLTSAIAALDKAVHKDRYCERAYFYRGMLHKRLGNTATAARDFARTVQINPKHVDAAREVRLFEMRARKSGSGEHMLGFGKNKAKKS</sequence>
<feature type="domain" description="J" evidence="6">
    <location>
        <begin position="363"/>
        <end position="440"/>
    </location>
</feature>
<evidence type="ECO:0000256" key="2">
    <source>
        <dbReference type="ARBA" id="ARBA00022729"/>
    </source>
</evidence>
<proteinExistence type="predicted"/>
<evidence type="ECO:0000256" key="4">
    <source>
        <dbReference type="PROSITE-ProRule" id="PRU00339"/>
    </source>
</evidence>
<name>A0A0K1QFQ5_9BACT</name>
<dbReference type="AlphaFoldDB" id="A0A0K1QFQ5"/>
<dbReference type="KEGG" id="llu:AKJ09_10908"/>
<dbReference type="CDD" id="cd06257">
    <property type="entry name" value="DnaJ"/>
    <property type="match status" value="1"/>
</dbReference>
<dbReference type="InterPro" id="IPR051727">
    <property type="entry name" value="DnaJ_C3_Co-chaperones"/>
</dbReference>
<dbReference type="SUPFAM" id="SSF46565">
    <property type="entry name" value="Chaperone J-domain"/>
    <property type="match status" value="1"/>
</dbReference>
<dbReference type="STRING" id="1391654.AKJ09_10908"/>
<reference evidence="7 8" key="1">
    <citation type="submission" date="2015-08" db="EMBL/GenBank/DDBJ databases">
        <authorList>
            <person name="Babu N.S."/>
            <person name="Beckwith C.J."/>
            <person name="Beseler K.G."/>
            <person name="Brison A."/>
            <person name="Carone J.V."/>
            <person name="Caskin T.P."/>
            <person name="Diamond M."/>
            <person name="Durham M.E."/>
            <person name="Foxe J.M."/>
            <person name="Go M."/>
            <person name="Henderson B.A."/>
            <person name="Jones I.B."/>
            <person name="McGettigan J.A."/>
            <person name="Micheletti S.J."/>
            <person name="Nasrallah M.E."/>
            <person name="Ortiz D."/>
            <person name="Piller C.R."/>
            <person name="Privatt S.R."/>
            <person name="Schneider S.L."/>
            <person name="Sharp S."/>
            <person name="Smith T.C."/>
            <person name="Stanton J.D."/>
            <person name="Ullery H.E."/>
            <person name="Wilson R.J."/>
            <person name="Serrano M.G."/>
            <person name="Buck G."/>
            <person name="Lee V."/>
            <person name="Wang Y."/>
            <person name="Carvalho R."/>
            <person name="Voegtly L."/>
            <person name="Shi R."/>
            <person name="Duckworth R."/>
            <person name="Johnson A."/>
            <person name="Loviza R."/>
            <person name="Walstead R."/>
            <person name="Shah Z."/>
            <person name="Kiflezghi M."/>
            <person name="Wade K."/>
            <person name="Ball S.L."/>
            <person name="Bradley K.W."/>
            <person name="Asai D.J."/>
            <person name="Bowman C.A."/>
            <person name="Russell D.A."/>
            <person name="Pope W.H."/>
            <person name="Jacobs-Sera D."/>
            <person name="Hendrix R.W."/>
            <person name="Hatfull G.F."/>
        </authorList>
    </citation>
    <scope>NUCLEOTIDE SEQUENCE [LARGE SCALE GENOMIC DNA]</scope>
    <source>
        <strain evidence="7 8">DSM 27648</strain>
    </source>
</reference>
<dbReference type="GO" id="GO:0051787">
    <property type="term" value="F:misfolded protein binding"/>
    <property type="evidence" value="ECO:0007669"/>
    <property type="project" value="TreeGrafter"/>
</dbReference>
<keyword evidence="3" id="KW-0256">Endoplasmic reticulum</keyword>
<dbReference type="SUPFAM" id="SSF48452">
    <property type="entry name" value="TPR-like"/>
    <property type="match status" value="1"/>
</dbReference>
<dbReference type="PANTHER" id="PTHR44140:SF2">
    <property type="entry name" value="LD25575P"/>
    <property type="match status" value="1"/>
</dbReference>
<evidence type="ECO:0000259" key="6">
    <source>
        <dbReference type="PROSITE" id="PS50076"/>
    </source>
</evidence>
<evidence type="ECO:0000256" key="1">
    <source>
        <dbReference type="ARBA" id="ARBA00004240"/>
    </source>
</evidence>
<dbReference type="Gene3D" id="1.10.287.110">
    <property type="entry name" value="DnaJ domain"/>
    <property type="match status" value="1"/>
</dbReference>
<dbReference type="InterPro" id="IPR011990">
    <property type="entry name" value="TPR-like_helical_dom_sf"/>
</dbReference>
<dbReference type="GO" id="GO:0051087">
    <property type="term" value="F:protein-folding chaperone binding"/>
    <property type="evidence" value="ECO:0007669"/>
    <property type="project" value="TreeGrafter"/>
</dbReference>
<dbReference type="EMBL" id="CP012333">
    <property type="protein sequence ID" value="AKV04245.1"/>
    <property type="molecule type" value="Genomic_DNA"/>
</dbReference>
<feature type="compositionally biased region" description="Low complexity" evidence="5">
    <location>
        <begin position="290"/>
        <end position="303"/>
    </location>
</feature>
<dbReference type="OrthoDB" id="5489610at2"/>
<evidence type="ECO:0000313" key="7">
    <source>
        <dbReference type="EMBL" id="AKV04245.1"/>
    </source>
</evidence>